<dbReference type="PROSITE" id="PS00383">
    <property type="entry name" value="TYR_PHOSPHATASE_1"/>
    <property type="match status" value="1"/>
</dbReference>
<feature type="domain" description="Tyrosine specific protein phosphatases" evidence="12">
    <location>
        <begin position="866"/>
        <end position="940"/>
    </location>
</feature>
<dbReference type="Pfam" id="PF00194">
    <property type="entry name" value="Carb_anhydrase"/>
    <property type="match status" value="2"/>
</dbReference>
<dbReference type="EC" id="3.1.3.48" evidence="3"/>
<feature type="compositionally biased region" description="Low complexity" evidence="9">
    <location>
        <begin position="567"/>
        <end position="576"/>
    </location>
</feature>
<evidence type="ECO:0000256" key="5">
    <source>
        <dbReference type="ARBA" id="ARBA00022801"/>
    </source>
</evidence>
<feature type="domain" description="Tyrosine-protein phosphatase" evidence="11">
    <location>
        <begin position="701"/>
        <end position="949"/>
    </location>
</feature>
<feature type="compositionally biased region" description="Basic and acidic residues" evidence="9">
    <location>
        <begin position="366"/>
        <end position="379"/>
    </location>
</feature>
<dbReference type="InterPro" id="IPR050348">
    <property type="entry name" value="Protein-Tyr_Phosphatase"/>
</dbReference>
<dbReference type="InterPro" id="IPR000387">
    <property type="entry name" value="Tyr_Pase_dom"/>
</dbReference>
<evidence type="ECO:0000256" key="1">
    <source>
        <dbReference type="ARBA" id="ARBA00004167"/>
    </source>
</evidence>
<dbReference type="Gene3D" id="3.10.200.10">
    <property type="entry name" value="Alpha carbonic anhydrase"/>
    <property type="match status" value="2"/>
</dbReference>
<dbReference type="FunFam" id="3.90.190.10:FF:000185">
    <property type="entry name" value="Predicted protein"/>
    <property type="match status" value="1"/>
</dbReference>
<dbReference type="CDD" id="cd00063">
    <property type="entry name" value="FN3"/>
    <property type="match status" value="1"/>
</dbReference>
<evidence type="ECO:0000259" key="11">
    <source>
        <dbReference type="PROSITE" id="PS50055"/>
    </source>
</evidence>
<feature type="domain" description="Alpha-carbonic anhydrase" evidence="14">
    <location>
        <begin position="1"/>
        <end position="218"/>
    </location>
</feature>
<feature type="compositionally biased region" description="Low complexity" evidence="9">
    <location>
        <begin position="546"/>
        <end position="557"/>
    </location>
</feature>
<protein>
    <recommendedName>
        <fullName evidence="3">protein-tyrosine-phosphatase</fullName>
        <ecNumber evidence="3">3.1.3.48</ecNumber>
    </recommendedName>
</protein>
<dbReference type="SUPFAM" id="SSF52799">
    <property type="entry name" value="(Phosphotyrosine protein) phosphatases II"/>
    <property type="match status" value="2"/>
</dbReference>
<dbReference type="GO" id="GO:0004725">
    <property type="term" value="F:protein tyrosine phosphatase activity"/>
    <property type="evidence" value="ECO:0007669"/>
    <property type="project" value="UniProtKB-EC"/>
</dbReference>
<dbReference type="OMA" id="CYEAHQF"/>
<keyword evidence="10" id="KW-0812">Transmembrane</keyword>
<dbReference type="PANTHER" id="PTHR19134">
    <property type="entry name" value="RECEPTOR-TYPE TYROSINE-PROTEIN PHOSPHATASE"/>
    <property type="match status" value="1"/>
</dbReference>
<dbReference type="GO" id="GO:0016020">
    <property type="term" value="C:membrane"/>
    <property type="evidence" value="ECO:0007669"/>
    <property type="project" value="UniProtKB-SubCell"/>
</dbReference>
<dbReference type="InterPro" id="IPR001148">
    <property type="entry name" value="CA_dom"/>
</dbReference>
<dbReference type="PRINTS" id="PR00700">
    <property type="entry name" value="PRTYPHPHTASE"/>
</dbReference>
<dbReference type="InterPro" id="IPR036116">
    <property type="entry name" value="FN3_sf"/>
</dbReference>
<keyword evidence="6" id="KW-0904">Protein phosphatase</keyword>
<dbReference type="PROSITE" id="PS51144">
    <property type="entry name" value="ALPHA_CA_2"/>
    <property type="match status" value="1"/>
</dbReference>
<accession>A0A3Q2ZCQ6</accession>
<comment type="catalytic activity">
    <reaction evidence="8">
        <text>O-phospho-L-tyrosyl-[protein] + H2O = L-tyrosyl-[protein] + phosphate</text>
        <dbReference type="Rhea" id="RHEA:10684"/>
        <dbReference type="Rhea" id="RHEA-COMP:10136"/>
        <dbReference type="Rhea" id="RHEA-COMP:20101"/>
        <dbReference type="ChEBI" id="CHEBI:15377"/>
        <dbReference type="ChEBI" id="CHEBI:43474"/>
        <dbReference type="ChEBI" id="CHEBI:46858"/>
        <dbReference type="ChEBI" id="CHEBI:61978"/>
        <dbReference type="EC" id="3.1.3.48"/>
    </reaction>
</comment>
<dbReference type="InterPro" id="IPR013783">
    <property type="entry name" value="Ig-like_fold"/>
</dbReference>
<name>A0A3Q2ZCQ6_KRYMA</name>
<dbReference type="Gene3D" id="3.90.190.10">
    <property type="entry name" value="Protein tyrosine phosphatase superfamily"/>
    <property type="match status" value="2"/>
</dbReference>
<evidence type="ECO:0000259" key="14">
    <source>
        <dbReference type="PROSITE" id="PS51144"/>
    </source>
</evidence>
<dbReference type="STRING" id="37003.ENSKMAP00000000370"/>
<dbReference type="InterPro" id="IPR000242">
    <property type="entry name" value="PTP_cat"/>
</dbReference>
<feature type="region of interest" description="Disordered" evidence="9">
    <location>
        <begin position="533"/>
        <end position="576"/>
    </location>
</feature>
<evidence type="ECO:0000256" key="7">
    <source>
        <dbReference type="ARBA" id="ARBA00023136"/>
    </source>
</evidence>
<dbReference type="InterPro" id="IPR036398">
    <property type="entry name" value="CA_dom_sf"/>
</dbReference>
<keyword evidence="7 10" id="KW-0472">Membrane</keyword>
<dbReference type="Pfam" id="PF00041">
    <property type="entry name" value="fn3"/>
    <property type="match status" value="1"/>
</dbReference>
<dbReference type="SMART" id="SM00060">
    <property type="entry name" value="FN3"/>
    <property type="match status" value="1"/>
</dbReference>
<keyword evidence="10" id="KW-1133">Transmembrane helix</keyword>
<dbReference type="SUPFAM" id="SSF51069">
    <property type="entry name" value="Carbonic anhydrase"/>
    <property type="match status" value="1"/>
</dbReference>
<dbReference type="InterPro" id="IPR029021">
    <property type="entry name" value="Prot-tyrosine_phosphatase-like"/>
</dbReference>
<evidence type="ECO:0000313" key="16">
    <source>
        <dbReference type="Proteomes" id="UP000264800"/>
    </source>
</evidence>
<reference evidence="15" key="2">
    <citation type="submission" date="2025-09" db="UniProtKB">
        <authorList>
            <consortium name="Ensembl"/>
        </authorList>
    </citation>
    <scope>IDENTIFICATION</scope>
</reference>
<evidence type="ECO:0000256" key="8">
    <source>
        <dbReference type="ARBA" id="ARBA00051722"/>
    </source>
</evidence>
<dbReference type="SMART" id="SM01057">
    <property type="entry name" value="Carb_anhydrase"/>
    <property type="match status" value="1"/>
</dbReference>
<dbReference type="SMART" id="SM00404">
    <property type="entry name" value="PTPc_motif"/>
    <property type="match status" value="2"/>
</dbReference>
<evidence type="ECO:0000256" key="3">
    <source>
        <dbReference type="ARBA" id="ARBA00013064"/>
    </source>
</evidence>
<dbReference type="Proteomes" id="UP000264800">
    <property type="component" value="Unplaced"/>
</dbReference>
<feature type="domain" description="Tyrosine-protein phosphatase" evidence="11">
    <location>
        <begin position="980"/>
        <end position="1229"/>
    </location>
</feature>
<evidence type="ECO:0000256" key="2">
    <source>
        <dbReference type="ARBA" id="ARBA00006246"/>
    </source>
</evidence>
<evidence type="ECO:0000256" key="9">
    <source>
        <dbReference type="SAM" id="MobiDB-lite"/>
    </source>
</evidence>
<evidence type="ECO:0000256" key="6">
    <source>
        <dbReference type="ARBA" id="ARBA00022912"/>
    </source>
</evidence>
<evidence type="ECO:0000256" key="4">
    <source>
        <dbReference type="ARBA" id="ARBA00022729"/>
    </source>
</evidence>
<dbReference type="GeneTree" id="ENSGT00940000155529"/>
<sequence>SAKQSPINIEEDLATVKLQYQKLRFDGWENLTNDRTTITNNGKTVTINVDGEFYVSGGGLGSKFKVGHITFHWGRCNASSEGSEHSLDGVKYPLEMQIYCYDAHQFDSSDETNKASGRITALAVLYGTVLLPFTLQGLLPNSTEKYFIYNGSLTTPPCSENVQWIIFKNKVTISDEQMEMFCEVMTMQQAGYVMLMDYLQNNYREQQKKFTGQVFSSYTGIEEVHTPVCSSEPENLQAAPQNLSSLLVMWERPRAVYDDSIEKYSITYRVAKTEDSVFSEYLTDGYQDTGVILDDLLANTSYEVRVVAVCTNGLYGHVSNLLTVFIPTSDPETINNRLDWSASNTMKTTTSTSVPLPGIQAATVESDQRRTTTDSDHLLKSTKSGEMLSHYEEAALRSSPSQPPEVTASPETKGSVQFSNNNAFYSITTKESFISISTAPSVTYTKSDDFNGDLNSKASTEKAKDDLGTINPILSFFSKTKAIKYSSVSNYVSITTTVSSDTGNMGKTSSSSIMNAKLNKGLVEAINKDNFTGESVSTESRSLPEVQMSVSTVQTSSLREVEEQTDPSVPHSPSTTTSVLLSGVLLQPTQLLSNGERHFVLPSSAFTSSPLCDTSDPSVIPSTCFCFHLYHVLLIFFLDASNSSHESRVGSVKEGERKAMVPLAVISTLTLLGLVVLVGLLIYWSRWFPDTCHNIEMSTDSSKQPVNKTKNGYNNILAYDHNQVQLSPQAHKQGNATEYINANYVDGFRRPRSYIAAQGSLGSNTEDFWRMIWEQNVGIIVMITSLVEKSWRNCDQYWPMDVQEEYGSFLVSVKSTKVLAYYTERTFSVRNTNCKKSSQKGQGNKRKVTQYHYTHWPDMGNPEFILPLLSFVRKSSQANTDDMGPLVVHCSAGVDRTGTYIVLDSMLKQMKDTSTINIAAFFKHISTQRNHLIQTEEQYVFIHDALVEAILFGVTEVMVAHLHRYVIDLLTPGLAGRTHMDKQFKLVFESGVKKEDFSTALQDCNHNKNRDCSVIPGDLFNVGIHLVQCVLFSQGYRLSKEFIITQNPLPGTVKDFWRMIWDHNTQIIVSLPGEEAEPCVFWPHKGEPITFDFFTVTQRSERHICLSNEDELVVQKYMLESAQDDSVLEVKHYCTPCWPNPDSPISQTFELINLVKEENLGKDGPTVVHDDVGGATAGMFCALSSLVEQLDAEGSIDVFQVARMINLMRPEVFSNIEHFQFLYEAMLSLIGTQEDEKTIQSIDSSGAIVVGTATTESLESLV</sequence>
<feature type="domain" description="Fibronectin type-III" evidence="13">
    <location>
        <begin position="232"/>
        <end position="331"/>
    </location>
</feature>
<dbReference type="PROSITE" id="PS50055">
    <property type="entry name" value="TYR_PHOSPHATASE_PTP"/>
    <property type="match status" value="2"/>
</dbReference>
<evidence type="ECO:0000313" key="15">
    <source>
        <dbReference type="Ensembl" id="ENSKMAP00000000370.1"/>
    </source>
</evidence>
<dbReference type="PROSITE" id="PS50853">
    <property type="entry name" value="FN3"/>
    <property type="match status" value="1"/>
</dbReference>
<proteinExistence type="inferred from homology"/>
<feature type="domain" description="Tyrosine specific protein phosphatases" evidence="12">
    <location>
        <begin position="1149"/>
        <end position="1220"/>
    </location>
</feature>
<dbReference type="SMART" id="SM00194">
    <property type="entry name" value="PTPc"/>
    <property type="match status" value="2"/>
</dbReference>
<reference evidence="15" key="1">
    <citation type="submission" date="2025-08" db="UniProtKB">
        <authorList>
            <consortium name="Ensembl"/>
        </authorList>
    </citation>
    <scope>IDENTIFICATION</scope>
</reference>
<dbReference type="SUPFAM" id="SSF49265">
    <property type="entry name" value="Fibronectin type III"/>
    <property type="match status" value="1"/>
</dbReference>
<dbReference type="Gene3D" id="2.60.40.10">
    <property type="entry name" value="Immunoglobulins"/>
    <property type="match status" value="1"/>
</dbReference>
<dbReference type="PROSITE" id="PS50056">
    <property type="entry name" value="TYR_PHOSPHATASE_2"/>
    <property type="match status" value="2"/>
</dbReference>
<dbReference type="Pfam" id="PF00102">
    <property type="entry name" value="Y_phosphatase"/>
    <property type="match status" value="2"/>
</dbReference>
<dbReference type="FunFam" id="3.90.190.10:FF:000013">
    <property type="entry name" value="receptor-type tyrosine-protein phosphatase zeta isoform X1"/>
    <property type="match status" value="1"/>
</dbReference>
<dbReference type="InterPro" id="IPR003595">
    <property type="entry name" value="Tyr_Pase_cat"/>
</dbReference>
<evidence type="ECO:0000259" key="13">
    <source>
        <dbReference type="PROSITE" id="PS50853"/>
    </source>
</evidence>
<evidence type="ECO:0000256" key="10">
    <source>
        <dbReference type="SAM" id="Phobius"/>
    </source>
</evidence>
<dbReference type="InterPro" id="IPR016130">
    <property type="entry name" value="Tyr_Pase_AS"/>
</dbReference>
<feature type="region of interest" description="Disordered" evidence="9">
    <location>
        <begin position="347"/>
        <end position="415"/>
    </location>
</feature>
<feature type="transmembrane region" description="Helical" evidence="10">
    <location>
        <begin position="619"/>
        <end position="638"/>
    </location>
</feature>
<dbReference type="AlphaFoldDB" id="A0A3Q2ZCQ6"/>
<dbReference type="Ensembl" id="ENSKMAT00000000399.1">
    <property type="protein sequence ID" value="ENSKMAP00000000370.1"/>
    <property type="gene ID" value="ENSKMAG00000000172.1"/>
</dbReference>
<keyword evidence="16" id="KW-1185">Reference proteome</keyword>
<dbReference type="InterPro" id="IPR003961">
    <property type="entry name" value="FN3_dom"/>
</dbReference>
<keyword evidence="5" id="KW-0378">Hydrolase</keyword>
<organism evidence="15 16">
    <name type="scientific">Kryptolebias marmoratus</name>
    <name type="common">Mangrove killifish</name>
    <name type="synonym">Rivulus marmoratus</name>
    <dbReference type="NCBI Taxonomy" id="37003"/>
    <lineage>
        <taxon>Eukaryota</taxon>
        <taxon>Metazoa</taxon>
        <taxon>Chordata</taxon>
        <taxon>Craniata</taxon>
        <taxon>Vertebrata</taxon>
        <taxon>Euteleostomi</taxon>
        <taxon>Actinopterygii</taxon>
        <taxon>Neopterygii</taxon>
        <taxon>Teleostei</taxon>
        <taxon>Neoteleostei</taxon>
        <taxon>Acanthomorphata</taxon>
        <taxon>Ovalentaria</taxon>
        <taxon>Atherinomorphae</taxon>
        <taxon>Cyprinodontiformes</taxon>
        <taxon>Rivulidae</taxon>
        <taxon>Kryptolebias</taxon>
    </lineage>
</organism>
<dbReference type="PANTHER" id="PTHR19134:SF461">
    <property type="entry name" value="RECEPTOR-TYPE TYROSINE-PROTEIN PHOSPHATASE ZETA"/>
    <property type="match status" value="1"/>
</dbReference>
<feature type="transmembrane region" description="Helical" evidence="10">
    <location>
        <begin position="659"/>
        <end position="684"/>
    </location>
</feature>
<comment type="subcellular location">
    <subcellularLocation>
        <location evidence="1">Membrane</location>
        <topology evidence="1">Single-pass membrane protein</topology>
    </subcellularLocation>
</comment>
<comment type="similarity">
    <text evidence="2">Belongs to the protein-tyrosine phosphatase family. Receptor class 5 subfamily.</text>
</comment>
<keyword evidence="4" id="KW-0732">Signal</keyword>
<evidence type="ECO:0000259" key="12">
    <source>
        <dbReference type="PROSITE" id="PS50056"/>
    </source>
</evidence>